<feature type="compositionally biased region" description="Basic and acidic residues" evidence="3">
    <location>
        <begin position="124"/>
        <end position="139"/>
    </location>
</feature>
<name>A0AAN6YRH1_9PEZI</name>
<feature type="compositionally biased region" description="Basic and acidic residues" evidence="3">
    <location>
        <begin position="1"/>
        <end position="30"/>
    </location>
</feature>
<evidence type="ECO:0000313" key="5">
    <source>
        <dbReference type="EMBL" id="KAK4112146.1"/>
    </source>
</evidence>
<dbReference type="AlphaFoldDB" id="A0AAN6YRH1"/>
<comment type="caution">
    <text evidence="5">The sequence shown here is derived from an EMBL/GenBank/DDBJ whole genome shotgun (WGS) entry which is preliminary data.</text>
</comment>
<comment type="subcellular location">
    <subcellularLocation>
        <location evidence="1">Nucleus</location>
    </subcellularLocation>
</comment>
<dbReference type="PANTHER" id="PTHR23138:SF142">
    <property type="entry name" value="RAN-BINDING PROTEIN 3B-RELATED"/>
    <property type="match status" value="1"/>
</dbReference>
<dbReference type="Gene3D" id="2.30.29.30">
    <property type="entry name" value="Pleckstrin-homology domain (PH domain)/Phosphotyrosine-binding domain (PTB)"/>
    <property type="match status" value="1"/>
</dbReference>
<feature type="region of interest" description="Disordered" evidence="3">
    <location>
        <begin position="1"/>
        <end position="182"/>
    </location>
</feature>
<proteinExistence type="predicted"/>
<dbReference type="InterPro" id="IPR000156">
    <property type="entry name" value="Ran_bind_dom"/>
</dbReference>
<dbReference type="InterPro" id="IPR045255">
    <property type="entry name" value="RanBP1-like"/>
</dbReference>
<evidence type="ECO:0000313" key="6">
    <source>
        <dbReference type="Proteomes" id="UP001302812"/>
    </source>
</evidence>
<feature type="compositionally biased region" description="Polar residues" evidence="3">
    <location>
        <begin position="240"/>
        <end position="253"/>
    </location>
</feature>
<feature type="compositionally biased region" description="Low complexity" evidence="3">
    <location>
        <begin position="259"/>
        <end position="272"/>
    </location>
</feature>
<gene>
    <name evidence="5" type="ORF">N656DRAFT_768799</name>
</gene>
<dbReference type="EMBL" id="MU853343">
    <property type="protein sequence ID" value="KAK4112146.1"/>
    <property type="molecule type" value="Genomic_DNA"/>
</dbReference>
<dbReference type="SMART" id="SM00160">
    <property type="entry name" value="RanBD"/>
    <property type="match status" value="1"/>
</dbReference>
<evidence type="ECO:0000259" key="4">
    <source>
        <dbReference type="PROSITE" id="PS50196"/>
    </source>
</evidence>
<protein>
    <submittedName>
        <fullName evidence="5">PH domain-like protein</fullName>
    </submittedName>
</protein>
<feature type="compositionally biased region" description="Low complexity" evidence="3">
    <location>
        <begin position="204"/>
        <end position="227"/>
    </location>
</feature>
<dbReference type="InterPro" id="IPR011993">
    <property type="entry name" value="PH-like_dom_sf"/>
</dbReference>
<dbReference type="PROSITE" id="PS50196">
    <property type="entry name" value="RANBD1"/>
    <property type="match status" value="1"/>
</dbReference>
<feature type="domain" description="RanBD1" evidence="4">
    <location>
        <begin position="351"/>
        <end position="512"/>
    </location>
</feature>
<keyword evidence="6" id="KW-1185">Reference proteome</keyword>
<dbReference type="GeneID" id="89937778"/>
<evidence type="ECO:0000256" key="3">
    <source>
        <dbReference type="SAM" id="MobiDB-lite"/>
    </source>
</evidence>
<dbReference type="SUPFAM" id="SSF50729">
    <property type="entry name" value="PH domain-like"/>
    <property type="match status" value="1"/>
</dbReference>
<dbReference type="PANTHER" id="PTHR23138">
    <property type="entry name" value="RAN BINDING PROTEIN"/>
    <property type="match status" value="1"/>
</dbReference>
<reference evidence="5" key="2">
    <citation type="submission" date="2023-05" db="EMBL/GenBank/DDBJ databases">
        <authorList>
            <consortium name="Lawrence Berkeley National Laboratory"/>
            <person name="Steindorff A."/>
            <person name="Hensen N."/>
            <person name="Bonometti L."/>
            <person name="Westerberg I."/>
            <person name="Brannstrom I.O."/>
            <person name="Guillou S."/>
            <person name="Cros-Aarteil S."/>
            <person name="Calhoun S."/>
            <person name="Haridas S."/>
            <person name="Kuo A."/>
            <person name="Mondo S."/>
            <person name="Pangilinan J."/>
            <person name="Riley R."/>
            <person name="Labutti K."/>
            <person name="Andreopoulos B."/>
            <person name="Lipzen A."/>
            <person name="Chen C."/>
            <person name="Yanf M."/>
            <person name="Daum C."/>
            <person name="Ng V."/>
            <person name="Clum A."/>
            <person name="Ohm R."/>
            <person name="Martin F."/>
            <person name="Silar P."/>
            <person name="Natvig D."/>
            <person name="Lalanne C."/>
            <person name="Gautier V."/>
            <person name="Ament-Velasquez S.L."/>
            <person name="Kruys A."/>
            <person name="Hutchinson M.I."/>
            <person name="Powell A.J."/>
            <person name="Barry K."/>
            <person name="Miller A.N."/>
            <person name="Grigoriev I.V."/>
            <person name="Debuchy R."/>
            <person name="Gladieux P."/>
            <person name="Thoren M.H."/>
            <person name="Johannesson H."/>
        </authorList>
    </citation>
    <scope>NUCLEOTIDE SEQUENCE</scope>
    <source>
        <strain evidence="5">CBS 508.74</strain>
    </source>
</reference>
<dbReference type="RefSeq" id="XP_064669716.1">
    <property type="nucleotide sequence ID" value="XM_064813653.1"/>
</dbReference>
<evidence type="ECO:0000256" key="2">
    <source>
        <dbReference type="ARBA" id="ARBA00023242"/>
    </source>
</evidence>
<evidence type="ECO:0000256" key="1">
    <source>
        <dbReference type="ARBA" id="ARBA00004123"/>
    </source>
</evidence>
<keyword evidence="2" id="KW-0539">Nucleus</keyword>
<feature type="region of interest" description="Disordered" evidence="3">
    <location>
        <begin position="197"/>
        <end position="356"/>
    </location>
</feature>
<feature type="compositionally biased region" description="Low complexity" evidence="3">
    <location>
        <begin position="156"/>
        <end position="169"/>
    </location>
</feature>
<feature type="compositionally biased region" description="Basic and acidic residues" evidence="3">
    <location>
        <begin position="46"/>
        <end position="62"/>
    </location>
</feature>
<dbReference type="GO" id="GO:0005634">
    <property type="term" value="C:nucleus"/>
    <property type="evidence" value="ECO:0007669"/>
    <property type="project" value="UniProtKB-SubCell"/>
</dbReference>
<accession>A0AAN6YRH1</accession>
<feature type="compositionally biased region" description="Acidic residues" evidence="3">
    <location>
        <begin position="303"/>
        <end position="315"/>
    </location>
</feature>
<sequence>MADDPHNTSDIETGAAKEDAETTAARRELKQTSISEKAGHAQQLSQDDKSASDDDAPQDKAPPRRVTPDITLGPPREEVLREQISSPKKKRAHDELDENKDVAETLLEEGAPPKPAATGATQSRTDRFEPEKKRPRDRQASASAVKSGQEEVEPLSGSTSRRSSMESTGASKTEKPQTSAAAFASSGFAKFGRAPVSPFGALGASGKPSPFASASSSSSGSIFGAPKPSVPSSPPKLSFASKTAASPFASLNGQGAGTAFKSSPFASAFGGSALPGSRLTNFGKPGEVPKSDKPAKPFGAPDSDAEAGSEDEESRDDASNAEAGPEDPGDKEIEKDRDESKTAADDDKKKPKLQKVVIDDGEGQELTLFSARAKMYIMEKGVGWKERGAGMLKINVPKSTVDLDDQGVPDPTTFDASALDDNNGDEEAEEGHAGRKHVRLIMRQDHTLRVILNTVILPAMKFQLTNRLKAATVLFTAFEGGEARQVQMKLSEANAKTFSQVVELLKKRLADV</sequence>
<reference evidence="5" key="1">
    <citation type="journal article" date="2023" name="Mol. Phylogenet. Evol.">
        <title>Genome-scale phylogeny and comparative genomics of the fungal order Sordariales.</title>
        <authorList>
            <person name="Hensen N."/>
            <person name="Bonometti L."/>
            <person name="Westerberg I."/>
            <person name="Brannstrom I.O."/>
            <person name="Guillou S."/>
            <person name="Cros-Aarteil S."/>
            <person name="Calhoun S."/>
            <person name="Haridas S."/>
            <person name="Kuo A."/>
            <person name="Mondo S."/>
            <person name="Pangilinan J."/>
            <person name="Riley R."/>
            <person name="LaButti K."/>
            <person name="Andreopoulos B."/>
            <person name="Lipzen A."/>
            <person name="Chen C."/>
            <person name="Yan M."/>
            <person name="Daum C."/>
            <person name="Ng V."/>
            <person name="Clum A."/>
            <person name="Steindorff A."/>
            <person name="Ohm R.A."/>
            <person name="Martin F."/>
            <person name="Silar P."/>
            <person name="Natvig D.O."/>
            <person name="Lalanne C."/>
            <person name="Gautier V."/>
            <person name="Ament-Velasquez S.L."/>
            <person name="Kruys A."/>
            <person name="Hutchinson M.I."/>
            <person name="Powell A.J."/>
            <person name="Barry K."/>
            <person name="Miller A.N."/>
            <person name="Grigoriev I.V."/>
            <person name="Debuchy R."/>
            <person name="Gladieux P."/>
            <person name="Hiltunen Thoren M."/>
            <person name="Johannesson H."/>
        </authorList>
    </citation>
    <scope>NUCLEOTIDE SEQUENCE</scope>
    <source>
        <strain evidence="5">CBS 508.74</strain>
    </source>
</reference>
<organism evidence="5 6">
    <name type="scientific">Canariomyces notabilis</name>
    <dbReference type="NCBI Taxonomy" id="2074819"/>
    <lineage>
        <taxon>Eukaryota</taxon>
        <taxon>Fungi</taxon>
        <taxon>Dikarya</taxon>
        <taxon>Ascomycota</taxon>
        <taxon>Pezizomycotina</taxon>
        <taxon>Sordariomycetes</taxon>
        <taxon>Sordariomycetidae</taxon>
        <taxon>Sordariales</taxon>
        <taxon>Chaetomiaceae</taxon>
        <taxon>Canariomyces</taxon>
    </lineage>
</organism>
<dbReference type="Proteomes" id="UP001302812">
    <property type="component" value="Unassembled WGS sequence"/>
</dbReference>
<feature type="compositionally biased region" description="Basic and acidic residues" evidence="3">
    <location>
        <begin position="328"/>
        <end position="349"/>
    </location>
</feature>